<protein>
    <submittedName>
        <fullName evidence="1">Uncharacterized protein</fullName>
    </submittedName>
</protein>
<name>A0AAW7B645_9HYPH</name>
<evidence type="ECO:0000313" key="1">
    <source>
        <dbReference type="EMBL" id="MDL2331504.1"/>
    </source>
</evidence>
<comment type="caution">
    <text evidence="1">The sequence shown here is derived from an EMBL/GenBank/DDBJ whole genome shotgun (WGS) entry which is preliminary data.</text>
</comment>
<sequence length="142" mass="15666">MLFAAAKTKELRVMAPSIVGFAKTGNPGCSARPFQSRPVCSEFAPGDTATRSIFPVMLAVNLHPTGRRAHQISSAALIAGFLLYRFGDTTQKAVARKHYRYKCGKKHFSVGLLQHLVLPQNYWLRPGFVMAFRLGRWSSGLG</sequence>
<proteinExistence type="predicted"/>
<dbReference type="EMBL" id="JARQXC010000001">
    <property type="protein sequence ID" value="MDL2331504.1"/>
    <property type="molecule type" value="Genomic_DNA"/>
</dbReference>
<dbReference type="Proteomes" id="UP001171122">
    <property type="component" value="Unassembled WGS sequence"/>
</dbReference>
<keyword evidence="2" id="KW-1185">Reference proteome</keyword>
<organism evidence="1 2">
    <name type="scientific">Brucella inopinata</name>
    <dbReference type="NCBI Taxonomy" id="1218315"/>
    <lineage>
        <taxon>Bacteria</taxon>
        <taxon>Pseudomonadati</taxon>
        <taxon>Pseudomonadota</taxon>
        <taxon>Alphaproteobacteria</taxon>
        <taxon>Hyphomicrobiales</taxon>
        <taxon>Brucellaceae</taxon>
        <taxon>Brucella/Ochrobactrum group</taxon>
        <taxon>Brucella</taxon>
    </lineage>
</organism>
<reference evidence="1" key="1">
    <citation type="journal article" date="2023" name="Front. Microbiol.">
        <title>Isolation of Brucella inopinata from a White's tree frog (Litoria caerulea): pose exotic frogs a potential risk to human health?</title>
        <authorList>
            <person name="Scholz H.C."/>
            <person name="Heckers K.O."/>
            <person name="Appelt S."/>
            <person name="Geier-Doemling D."/>
            <person name="Schlegel P."/>
            <person name="Wattam A.R."/>
        </authorList>
    </citation>
    <scope>NUCLEOTIDE SEQUENCE</scope>
    <source>
        <strain evidence="1">FO700662</strain>
    </source>
</reference>
<gene>
    <name evidence="1" type="ORF">P8A28_00750</name>
</gene>
<evidence type="ECO:0000313" key="2">
    <source>
        <dbReference type="Proteomes" id="UP001171122"/>
    </source>
</evidence>
<accession>A0AAW7B645</accession>
<dbReference type="AlphaFoldDB" id="A0AAW7B645"/>